<proteinExistence type="predicted"/>
<gene>
    <name evidence="2" type="ORF">D0Y65_021017</name>
</gene>
<comment type="caution">
    <text evidence="2">The sequence shown here is derived from an EMBL/GenBank/DDBJ whole genome shotgun (WGS) entry which is preliminary data.</text>
</comment>
<evidence type="ECO:0000256" key="1">
    <source>
        <dbReference type="SAM" id="MobiDB-lite"/>
    </source>
</evidence>
<feature type="compositionally biased region" description="Basic and acidic residues" evidence="1">
    <location>
        <begin position="1"/>
        <end position="12"/>
    </location>
</feature>
<accession>A0A445JGY8</accession>
<keyword evidence="3" id="KW-1185">Reference proteome</keyword>
<organism evidence="2 3">
    <name type="scientific">Glycine soja</name>
    <name type="common">Wild soybean</name>
    <dbReference type="NCBI Taxonomy" id="3848"/>
    <lineage>
        <taxon>Eukaryota</taxon>
        <taxon>Viridiplantae</taxon>
        <taxon>Streptophyta</taxon>
        <taxon>Embryophyta</taxon>
        <taxon>Tracheophyta</taxon>
        <taxon>Spermatophyta</taxon>
        <taxon>Magnoliopsida</taxon>
        <taxon>eudicotyledons</taxon>
        <taxon>Gunneridae</taxon>
        <taxon>Pentapetalae</taxon>
        <taxon>rosids</taxon>
        <taxon>fabids</taxon>
        <taxon>Fabales</taxon>
        <taxon>Fabaceae</taxon>
        <taxon>Papilionoideae</taxon>
        <taxon>50 kb inversion clade</taxon>
        <taxon>NPAAA clade</taxon>
        <taxon>indigoferoid/millettioid clade</taxon>
        <taxon>Phaseoleae</taxon>
        <taxon>Glycine</taxon>
        <taxon>Glycine subgen. Soja</taxon>
    </lineage>
</organism>
<protein>
    <submittedName>
        <fullName evidence="2">Uncharacterized protein</fullName>
    </submittedName>
</protein>
<sequence length="49" mass="5369">MTDENGDFHFPDKTFTYTLPPSDENVYGKTTALASRSSLPPPPLLNIGD</sequence>
<dbReference type="EMBL" id="QZWG01000008">
    <property type="protein sequence ID" value="RZB97726.1"/>
    <property type="molecule type" value="Genomic_DNA"/>
</dbReference>
<evidence type="ECO:0000313" key="3">
    <source>
        <dbReference type="Proteomes" id="UP000289340"/>
    </source>
</evidence>
<reference evidence="2 3" key="1">
    <citation type="submission" date="2018-09" db="EMBL/GenBank/DDBJ databases">
        <title>A high-quality reference genome of wild soybean provides a powerful tool to mine soybean genomes.</title>
        <authorList>
            <person name="Xie M."/>
            <person name="Chung C.Y.L."/>
            <person name="Li M.-W."/>
            <person name="Wong F.-L."/>
            <person name="Chan T.-F."/>
            <person name="Lam H.-M."/>
        </authorList>
    </citation>
    <scope>NUCLEOTIDE SEQUENCE [LARGE SCALE GENOMIC DNA]</scope>
    <source>
        <strain evidence="3">cv. W05</strain>
        <tissue evidence="2">Hypocotyl of etiolated seedlings</tissue>
    </source>
</reference>
<dbReference type="Proteomes" id="UP000289340">
    <property type="component" value="Chromosome 8"/>
</dbReference>
<dbReference type="AlphaFoldDB" id="A0A445JGY8"/>
<feature type="region of interest" description="Disordered" evidence="1">
    <location>
        <begin position="1"/>
        <end position="22"/>
    </location>
</feature>
<name>A0A445JGY8_GLYSO</name>
<evidence type="ECO:0000313" key="2">
    <source>
        <dbReference type="EMBL" id="RZB97726.1"/>
    </source>
</evidence>